<evidence type="ECO:0000313" key="2">
    <source>
        <dbReference type="EMBL" id="WEX86722.1"/>
    </source>
</evidence>
<dbReference type="RefSeq" id="WP_280658789.1">
    <property type="nucleotide sequence ID" value="NZ_CP120373.1"/>
</dbReference>
<evidence type="ECO:0008006" key="4">
    <source>
        <dbReference type="Google" id="ProtNLM"/>
    </source>
</evidence>
<dbReference type="PROSITE" id="PS51257">
    <property type="entry name" value="PROKAR_LIPOPROTEIN"/>
    <property type="match status" value="1"/>
</dbReference>
<sequence length="87" mass="9070">MKQQTALTRSVALMMPALVLAGCGISRPVDVTGLRRVVGADLAGARGATPADQRRIDRTVVGLCAGAIWTKAECERHGPGDDGSGRR</sequence>
<feature type="chain" id="PRO_5045819323" description="Lipoprotein" evidence="1">
    <location>
        <begin position="22"/>
        <end position="87"/>
    </location>
</feature>
<evidence type="ECO:0000256" key="1">
    <source>
        <dbReference type="SAM" id="SignalP"/>
    </source>
</evidence>
<accession>A0ABY8D8T3</accession>
<dbReference type="EMBL" id="CP120373">
    <property type="protein sequence ID" value="WEX86722.1"/>
    <property type="molecule type" value="Genomic_DNA"/>
</dbReference>
<organism evidence="2 3">
    <name type="scientific">Sinorhizobium garamanticum</name>
    <dbReference type="NCBI Taxonomy" id="680247"/>
    <lineage>
        <taxon>Bacteria</taxon>
        <taxon>Pseudomonadati</taxon>
        <taxon>Pseudomonadota</taxon>
        <taxon>Alphaproteobacteria</taxon>
        <taxon>Hyphomicrobiales</taxon>
        <taxon>Rhizobiaceae</taxon>
        <taxon>Sinorhizobium/Ensifer group</taxon>
        <taxon>Sinorhizobium</taxon>
    </lineage>
</organism>
<feature type="signal peptide" evidence="1">
    <location>
        <begin position="1"/>
        <end position="21"/>
    </location>
</feature>
<name>A0ABY8D8T3_9HYPH</name>
<evidence type="ECO:0000313" key="3">
    <source>
        <dbReference type="Proteomes" id="UP001229355"/>
    </source>
</evidence>
<reference evidence="2 3" key="1">
    <citation type="submission" date="2023-03" db="EMBL/GenBank/DDBJ databases">
        <authorList>
            <person name="Kaur S."/>
            <person name="Espinosa-Saiz D."/>
            <person name="Velazquez E."/>
            <person name="Menendez E."/>
            <person name="diCenzo G.C."/>
        </authorList>
    </citation>
    <scope>NUCLEOTIDE SEQUENCE [LARGE SCALE GENOMIC DNA]</scope>
    <source>
        <strain evidence="2 3">LMG 24692</strain>
    </source>
</reference>
<dbReference type="Proteomes" id="UP001229355">
    <property type="component" value="Chromosome 1"/>
</dbReference>
<gene>
    <name evidence="2" type="ORF">PZN02_003047</name>
</gene>
<protein>
    <recommendedName>
        <fullName evidence="4">Lipoprotein</fullName>
    </recommendedName>
</protein>
<keyword evidence="3" id="KW-1185">Reference proteome</keyword>
<keyword evidence="1" id="KW-0732">Signal</keyword>
<proteinExistence type="predicted"/>